<protein>
    <recommendedName>
        <fullName evidence="2">CCHC-type domain-containing protein</fullName>
    </recommendedName>
</protein>
<name>A0A7J8P974_GOSRA</name>
<gene>
    <name evidence="3" type="ORF">Gorai_016229</name>
</gene>
<dbReference type="PROSITE" id="PS50158">
    <property type="entry name" value="ZF_CCHC"/>
    <property type="match status" value="1"/>
</dbReference>
<dbReference type="AlphaFoldDB" id="A0A7J8P974"/>
<dbReference type="InterPro" id="IPR001878">
    <property type="entry name" value="Znf_CCHC"/>
</dbReference>
<sequence length="394" mass="43684">MATTVVVKLLGRNLSYTLLQNRIHTFWKPSQQFHLMDVEHGYFLVKFQNREDYEKSDKGSRGKFAWMAVFINLGKHLISQSLVNSVVQRVEFELLLLICFLCGRFGHLQNLCLGTGLANNTVVGSVLTTGIPSKKDKVVEPVEAFRPWMLVEQKSKRNLRNHQILDKVTRECVLNSLEIKTSETGAAATNLLRVNFQKGIFLNEKGQGAPLRANINFELVTKMINVFSVLGKLNLARPETSNRDVNVVDFGPGSKNMDILNGPPMEDPDSGVLETAEIKSSNLFRLGQQDWGDGGLENKGNLDNSLALKGVVEAVVKLNSVVLNLGRYSAVIFKENKVPKIISSNGGADLIWSNARVPLSDSMNSMAKLISSQIDIKVEKENLNRDGKSREGGC</sequence>
<dbReference type="GO" id="GO:0008270">
    <property type="term" value="F:zinc ion binding"/>
    <property type="evidence" value="ECO:0007669"/>
    <property type="project" value="UniProtKB-KW"/>
</dbReference>
<proteinExistence type="predicted"/>
<reference evidence="3 4" key="1">
    <citation type="journal article" date="2019" name="Genome Biol. Evol.">
        <title>Insights into the evolution of the New World diploid cottons (Gossypium, subgenus Houzingenia) based on genome sequencing.</title>
        <authorList>
            <person name="Grover C.E."/>
            <person name="Arick M.A. 2nd"/>
            <person name="Thrash A."/>
            <person name="Conover J.L."/>
            <person name="Sanders W.S."/>
            <person name="Peterson D.G."/>
            <person name="Frelichowski J.E."/>
            <person name="Scheffler J.A."/>
            <person name="Scheffler B.E."/>
            <person name="Wendel J.F."/>
        </authorList>
    </citation>
    <scope>NUCLEOTIDE SEQUENCE [LARGE SCALE GENOMIC DNA]</scope>
    <source>
        <strain evidence="3">8</strain>
        <tissue evidence="3">Leaf</tissue>
    </source>
</reference>
<dbReference type="PANTHER" id="PTHR31286">
    <property type="entry name" value="GLYCINE-RICH CELL WALL STRUCTURAL PROTEIN 1.8-LIKE"/>
    <property type="match status" value="1"/>
</dbReference>
<comment type="caution">
    <text evidence="3">The sequence shown here is derived from an EMBL/GenBank/DDBJ whole genome shotgun (WGS) entry which is preliminary data.</text>
</comment>
<dbReference type="InterPro" id="IPR040256">
    <property type="entry name" value="At4g02000-like"/>
</dbReference>
<dbReference type="Proteomes" id="UP000593578">
    <property type="component" value="Unassembled WGS sequence"/>
</dbReference>
<keyword evidence="1" id="KW-0479">Metal-binding</keyword>
<dbReference type="Pfam" id="PF14111">
    <property type="entry name" value="DUF4283"/>
    <property type="match status" value="1"/>
</dbReference>
<keyword evidence="1" id="KW-0863">Zinc-finger</keyword>
<feature type="domain" description="CCHC-type" evidence="2">
    <location>
        <begin position="99"/>
        <end position="112"/>
    </location>
</feature>
<accession>A0A7J8P974</accession>
<organism evidence="3 4">
    <name type="scientific">Gossypium raimondii</name>
    <name type="common">Peruvian cotton</name>
    <name type="synonym">Gossypium klotzschianum subsp. raimondii</name>
    <dbReference type="NCBI Taxonomy" id="29730"/>
    <lineage>
        <taxon>Eukaryota</taxon>
        <taxon>Viridiplantae</taxon>
        <taxon>Streptophyta</taxon>
        <taxon>Embryophyta</taxon>
        <taxon>Tracheophyta</taxon>
        <taxon>Spermatophyta</taxon>
        <taxon>Magnoliopsida</taxon>
        <taxon>eudicotyledons</taxon>
        <taxon>Gunneridae</taxon>
        <taxon>Pentapetalae</taxon>
        <taxon>rosids</taxon>
        <taxon>malvids</taxon>
        <taxon>Malvales</taxon>
        <taxon>Malvaceae</taxon>
        <taxon>Malvoideae</taxon>
        <taxon>Gossypium</taxon>
    </lineage>
</organism>
<evidence type="ECO:0000313" key="4">
    <source>
        <dbReference type="Proteomes" id="UP000593578"/>
    </source>
</evidence>
<evidence type="ECO:0000259" key="2">
    <source>
        <dbReference type="PROSITE" id="PS50158"/>
    </source>
</evidence>
<dbReference type="EMBL" id="JABEZZ010000005">
    <property type="protein sequence ID" value="MBA0585452.1"/>
    <property type="molecule type" value="Genomic_DNA"/>
</dbReference>
<evidence type="ECO:0000256" key="1">
    <source>
        <dbReference type="PROSITE-ProRule" id="PRU00047"/>
    </source>
</evidence>
<dbReference type="InterPro" id="IPR025558">
    <property type="entry name" value="DUF4283"/>
</dbReference>
<keyword evidence="1" id="KW-0862">Zinc</keyword>
<evidence type="ECO:0000313" key="3">
    <source>
        <dbReference type="EMBL" id="MBA0585452.1"/>
    </source>
</evidence>
<dbReference type="PANTHER" id="PTHR31286:SF173">
    <property type="entry name" value="DUF4283 DOMAIN-CONTAINING PROTEIN"/>
    <property type="match status" value="1"/>
</dbReference>
<dbReference type="GO" id="GO:0003676">
    <property type="term" value="F:nucleic acid binding"/>
    <property type="evidence" value="ECO:0007669"/>
    <property type="project" value="InterPro"/>
</dbReference>